<dbReference type="EMBL" id="CZQE01000292">
    <property type="protein sequence ID" value="CUS45700.1"/>
    <property type="molecule type" value="Genomic_DNA"/>
</dbReference>
<reference evidence="2" key="1">
    <citation type="submission" date="2015-10" db="EMBL/GenBank/DDBJ databases">
        <authorList>
            <person name="Gilbert D.G."/>
        </authorList>
    </citation>
    <scope>NUCLEOTIDE SEQUENCE</scope>
</reference>
<protein>
    <submittedName>
        <fullName evidence="2">Uncharacterized protein</fullName>
    </submittedName>
</protein>
<proteinExistence type="predicted"/>
<accession>A0A160TKH2</accession>
<dbReference type="AlphaFoldDB" id="A0A160TKH2"/>
<evidence type="ECO:0000313" key="2">
    <source>
        <dbReference type="EMBL" id="CUS45700.1"/>
    </source>
</evidence>
<feature type="region of interest" description="Disordered" evidence="1">
    <location>
        <begin position="242"/>
        <end position="269"/>
    </location>
</feature>
<feature type="compositionally biased region" description="Basic and acidic residues" evidence="1">
    <location>
        <begin position="257"/>
        <end position="269"/>
    </location>
</feature>
<sequence length="269" mass="28428">MSRLLLSALAVAAFVVPATASAAKQIKNKPPILIDARSGYLLARVGPALSDKGVAPTVVVTRIDPVRGVLRTTYKKDANPLPKGEDVAALIGGARPFGTVPISQGEAGVFLTSLTPGEYVIAGTESTCFCMGSYRFTVRAGEITDIGTILTILPNEATTIPEFAGQQVSEDLAEKPYTMPDLMVVHAATESDQVPAMLASFPRARAELTYTRFDNAPGWMVSRMTGLPPMEHETADAAAAVTDPNIPMGTPGNRWPDVAEKSEKATTAK</sequence>
<name>A0A160TKH2_9ZZZZ</name>
<gene>
    <name evidence="2" type="ORF">MGWOODY_Smn2882</name>
</gene>
<evidence type="ECO:0000256" key="1">
    <source>
        <dbReference type="SAM" id="MobiDB-lite"/>
    </source>
</evidence>
<organism evidence="2">
    <name type="scientific">hydrothermal vent metagenome</name>
    <dbReference type="NCBI Taxonomy" id="652676"/>
    <lineage>
        <taxon>unclassified sequences</taxon>
        <taxon>metagenomes</taxon>
        <taxon>ecological metagenomes</taxon>
    </lineage>
</organism>